<gene>
    <name evidence="1" type="ORF">JS44_14425</name>
</gene>
<dbReference type="EMBL" id="JPZO01000118">
    <property type="protein sequence ID" value="KFZ32230.1"/>
    <property type="molecule type" value="Genomic_DNA"/>
</dbReference>
<reference evidence="1" key="1">
    <citation type="submission" date="2014-08" db="EMBL/GenBank/DDBJ databases">
        <title>Fullgenome sequencing of Anoxybacillus sp.25 isolate from Garga hot-spring Russia.</title>
        <authorList>
            <person name="Rozanov A.S."/>
            <person name="Kotenko A.V."/>
            <person name="Malup T.K."/>
            <person name="Peltek S.E."/>
        </authorList>
    </citation>
    <scope>NUCLEOTIDE SEQUENCE [LARGE SCALE GENOMIC DNA]</scope>
    <source>
        <strain evidence="1">25</strain>
    </source>
</reference>
<dbReference type="AlphaFoldDB" id="A0A094IX14"/>
<evidence type="ECO:0000313" key="1">
    <source>
        <dbReference type="EMBL" id="KFZ32230.1"/>
    </source>
</evidence>
<accession>A0A094IX14</accession>
<organism evidence="1">
    <name type="scientific">Anoxybacillus flavithermus</name>
    <dbReference type="NCBI Taxonomy" id="33934"/>
    <lineage>
        <taxon>Bacteria</taxon>
        <taxon>Bacillati</taxon>
        <taxon>Bacillota</taxon>
        <taxon>Bacilli</taxon>
        <taxon>Bacillales</taxon>
        <taxon>Anoxybacillaceae</taxon>
        <taxon>Anoxybacillus</taxon>
    </lineage>
</organism>
<comment type="caution">
    <text evidence="1">The sequence shown here is derived from an EMBL/GenBank/DDBJ whole genome shotgun (WGS) entry which is preliminary data.</text>
</comment>
<sequence length="64" mass="7783">MNAKERGFDIDRDLETLFDYEEKIAKYHQYGRRIDYFSELIGAEQGEILELIYFIFEKQVKLRS</sequence>
<proteinExistence type="predicted"/>
<protein>
    <submittedName>
        <fullName evidence="1">Uncharacterized protein</fullName>
    </submittedName>
</protein>
<name>A0A094IX14_9BACL</name>